<proteinExistence type="predicted"/>
<sequence length="65" mass="7281">MSIPMIASANERLSSVMKFARITCETVFWRNPVRHPAKRRSLFLAEQRALGDVHDQVGDPMAGLA</sequence>
<protein>
    <submittedName>
        <fullName evidence="1">Uncharacterized protein</fullName>
    </submittedName>
</protein>
<gene>
    <name evidence="1" type="ORF">Pla52n_54910</name>
</gene>
<evidence type="ECO:0000313" key="2">
    <source>
        <dbReference type="Proteomes" id="UP000320176"/>
    </source>
</evidence>
<dbReference type="Proteomes" id="UP000320176">
    <property type="component" value="Unassembled WGS sequence"/>
</dbReference>
<evidence type="ECO:0000313" key="1">
    <source>
        <dbReference type="EMBL" id="TWT94670.1"/>
    </source>
</evidence>
<reference evidence="1 2" key="1">
    <citation type="submission" date="2019-02" db="EMBL/GenBank/DDBJ databases">
        <title>Deep-cultivation of Planctomycetes and their phenomic and genomic characterization uncovers novel biology.</title>
        <authorList>
            <person name="Wiegand S."/>
            <person name="Jogler M."/>
            <person name="Boedeker C."/>
            <person name="Pinto D."/>
            <person name="Vollmers J."/>
            <person name="Rivas-Marin E."/>
            <person name="Kohn T."/>
            <person name="Peeters S.H."/>
            <person name="Heuer A."/>
            <person name="Rast P."/>
            <person name="Oberbeckmann S."/>
            <person name="Bunk B."/>
            <person name="Jeske O."/>
            <person name="Meyerdierks A."/>
            <person name="Storesund J.E."/>
            <person name="Kallscheuer N."/>
            <person name="Luecker S."/>
            <person name="Lage O.M."/>
            <person name="Pohl T."/>
            <person name="Merkel B.J."/>
            <person name="Hornburger P."/>
            <person name="Mueller R.-W."/>
            <person name="Bruemmer F."/>
            <person name="Labrenz M."/>
            <person name="Spormann A.M."/>
            <person name="Op Den Camp H."/>
            <person name="Overmann J."/>
            <person name="Amann R."/>
            <person name="Jetten M.S.M."/>
            <person name="Mascher T."/>
            <person name="Medema M.H."/>
            <person name="Devos D.P."/>
            <person name="Kaster A.-K."/>
            <person name="Ovreas L."/>
            <person name="Rohde M."/>
            <person name="Galperin M.Y."/>
            <person name="Jogler C."/>
        </authorList>
    </citation>
    <scope>NUCLEOTIDE SEQUENCE [LARGE SCALE GENOMIC DNA]</scope>
    <source>
        <strain evidence="1 2">Pla52n</strain>
    </source>
</reference>
<name>A0A5C6A5L2_9BACT</name>
<dbReference type="AlphaFoldDB" id="A0A5C6A5L2"/>
<organism evidence="1 2">
    <name type="scientific">Stieleria varia</name>
    <dbReference type="NCBI Taxonomy" id="2528005"/>
    <lineage>
        <taxon>Bacteria</taxon>
        <taxon>Pseudomonadati</taxon>
        <taxon>Planctomycetota</taxon>
        <taxon>Planctomycetia</taxon>
        <taxon>Pirellulales</taxon>
        <taxon>Pirellulaceae</taxon>
        <taxon>Stieleria</taxon>
    </lineage>
</organism>
<keyword evidence="2" id="KW-1185">Reference proteome</keyword>
<accession>A0A5C6A5L2</accession>
<comment type="caution">
    <text evidence="1">The sequence shown here is derived from an EMBL/GenBank/DDBJ whole genome shotgun (WGS) entry which is preliminary data.</text>
</comment>
<dbReference type="EMBL" id="SJPN01000007">
    <property type="protein sequence ID" value="TWT94670.1"/>
    <property type="molecule type" value="Genomic_DNA"/>
</dbReference>